<evidence type="ECO:0000256" key="2">
    <source>
        <dbReference type="ARBA" id="ARBA00006279"/>
    </source>
</evidence>
<feature type="transmembrane region" description="Helical" evidence="7">
    <location>
        <begin position="460"/>
        <end position="480"/>
    </location>
</feature>
<keyword evidence="5 7" id="KW-1133">Transmembrane helix</keyword>
<reference evidence="8 9" key="1">
    <citation type="submission" date="2024-02" db="EMBL/GenBank/DDBJ databases">
        <authorList>
            <consortium name="ELIXIR-Norway"/>
            <consortium name="Elixir Norway"/>
        </authorList>
    </citation>
    <scope>NUCLEOTIDE SEQUENCE [LARGE SCALE GENOMIC DNA]</scope>
</reference>
<evidence type="ECO:0000256" key="7">
    <source>
        <dbReference type="RuleBase" id="RU365065"/>
    </source>
</evidence>
<evidence type="ECO:0000313" key="9">
    <source>
        <dbReference type="Proteomes" id="UP001497444"/>
    </source>
</evidence>
<keyword evidence="4 7" id="KW-0812">Transmembrane</keyword>
<protein>
    <recommendedName>
        <fullName evidence="7">Solute carrier family 40 member</fullName>
    </recommendedName>
</protein>
<feature type="transmembrane region" description="Helical" evidence="7">
    <location>
        <begin position="516"/>
        <end position="535"/>
    </location>
</feature>
<keyword evidence="9" id="KW-1185">Reference proteome</keyword>
<feature type="transmembrane region" description="Helical" evidence="7">
    <location>
        <begin position="210"/>
        <end position="231"/>
    </location>
</feature>
<dbReference type="InterPro" id="IPR036259">
    <property type="entry name" value="MFS_trans_sf"/>
</dbReference>
<comment type="function">
    <text evidence="7">May be involved in iron transport and iron homeostasis.</text>
</comment>
<feature type="transmembrane region" description="Helical" evidence="7">
    <location>
        <begin position="555"/>
        <end position="576"/>
    </location>
</feature>
<feature type="transmembrane region" description="Helical" evidence="7">
    <location>
        <begin position="427"/>
        <end position="448"/>
    </location>
</feature>
<feature type="transmembrane region" description="Helical" evidence="7">
    <location>
        <begin position="356"/>
        <end position="378"/>
    </location>
</feature>
<evidence type="ECO:0000256" key="3">
    <source>
        <dbReference type="ARBA" id="ARBA00022448"/>
    </source>
</evidence>
<keyword evidence="3 7" id="KW-0813">Transport</keyword>
<dbReference type="InterPro" id="IPR009716">
    <property type="entry name" value="Ferroportin-1"/>
</dbReference>
<dbReference type="CDD" id="cd17480">
    <property type="entry name" value="MFS_SLC40A1_like"/>
    <property type="match status" value="1"/>
</dbReference>
<comment type="similarity">
    <text evidence="2 7">Belongs to the ferroportin (FP) (TC 2.A.100) family. SLC40A subfamily.</text>
</comment>
<accession>A0ABP0VMD9</accession>
<dbReference type="SUPFAM" id="SSF103473">
    <property type="entry name" value="MFS general substrate transporter"/>
    <property type="match status" value="1"/>
</dbReference>
<keyword evidence="6 7" id="KW-0472">Membrane</keyword>
<dbReference type="EMBL" id="OZ020096">
    <property type="protein sequence ID" value="CAK9255592.1"/>
    <property type="molecule type" value="Genomic_DNA"/>
</dbReference>
<evidence type="ECO:0000313" key="8">
    <source>
        <dbReference type="EMBL" id="CAK9255592.1"/>
    </source>
</evidence>
<keyword evidence="7" id="KW-0406">Ion transport</keyword>
<feature type="transmembrane region" description="Helical" evidence="7">
    <location>
        <begin position="583"/>
        <end position="604"/>
    </location>
</feature>
<comment type="caution">
    <text evidence="7">Lacks conserved residue(s) required for the propagation of feature annotation.</text>
</comment>
<name>A0ABP0VMD9_9BRYO</name>
<evidence type="ECO:0000256" key="4">
    <source>
        <dbReference type="ARBA" id="ARBA00022692"/>
    </source>
</evidence>
<dbReference type="PANTHER" id="PTHR11660:SF53">
    <property type="entry name" value="SOLUTE CARRIER FAMILY 40 MEMBER 3, CHLOROPLASTIC"/>
    <property type="match status" value="1"/>
</dbReference>
<dbReference type="Pfam" id="PF06963">
    <property type="entry name" value="FPN1"/>
    <property type="match status" value="1"/>
</dbReference>
<evidence type="ECO:0000256" key="5">
    <source>
        <dbReference type="ARBA" id="ARBA00022989"/>
    </source>
</evidence>
<feature type="transmembrane region" description="Helical" evidence="7">
    <location>
        <begin position="486"/>
        <end position="509"/>
    </location>
</feature>
<evidence type="ECO:0000256" key="6">
    <source>
        <dbReference type="ARBA" id="ARBA00023136"/>
    </source>
</evidence>
<organism evidence="8 9">
    <name type="scientific">Sphagnum jensenii</name>
    <dbReference type="NCBI Taxonomy" id="128206"/>
    <lineage>
        <taxon>Eukaryota</taxon>
        <taxon>Viridiplantae</taxon>
        <taxon>Streptophyta</taxon>
        <taxon>Embryophyta</taxon>
        <taxon>Bryophyta</taxon>
        <taxon>Sphagnophytina</taxon>
        <taxon>Sphagnopsida</taxon>
        <taxon>Sphagnales</taxon>
        <taxon>Sphagnaceae</taxon>
        <taxon>Sphagnum</taxon>
    </lineage>
</organism>
<feature type="transmembrane region" description="Helical" evidence="7">
    <location>
        <begin position="243"/>
        <end position="266"/>
    </location>
</feature>
<dbReference type="PANTHER" id="PTHR11660">
    <property type="entry name" value="SOLUTE CARRIER FAMILY 40 MEMBER"/>
    <property type="match status" value="1"/>
</dbReference>
<evidence type="ECO:0000256" key="1">
    <source>
        <dbReference type="ARBA" id="ARBA00004141"/>
    </source>
</evidence>
<gene>
    <name evidence="8" type="ORF">CSSPJE1EN1_LOCUS1070</name>
</gene>
<dbReference type="Proteomes" id="UP001497444">
    <property type="component" value="Chromosome 1"/>
</dbReference>
<comment type="subcellular location">
    <subcellularLocation>
        <location evidence="1 7">Membrane</location>
        <topology evidence="1 7">Multi-pass membrane protein</topology>
    </subcellularLocation>
</comment>
<proteinExistence type="inferred from homology"/>
<sequence length="642" mass="68583">MGSLVLIQAASKSLMQQFGAPERRGSSSRSSSKLKYIITPKQHHSSSSSSSSSSRGTTVVLLRLQSNDTLTSFQRSRDVFLRRSGIPKQRRGKIVFRTFWQDPGVDVIEGVTGESSSSSSSIVLTAETGANQEHGTGTVNDESSVPIPDIESLFPLLQVQSLQEQEKLAATPAHPDGLYALYGSYFASCFVEHTWHFAWPAVIAILHHTLLPVAIVSFASQFVIFAAGPWVGALMDSMPRVVAFNTLCILQMGAMLTSAGVTIYALSGAASTASTATMLLLKPWFLVLIVAAAIERLTGLASGVAFERDWVVLLAGANRPIALANANAILRRVELVCEIAGPFAFGLLLSKYDPKLCVKLAAGAMVVTLPVLLFLVHLTDKASKGALQRPKHVSTWDGKAIHREGGLHAVMRGWKQYLSQPVLPASLAYVLLYFNAVLAPGGLMTTYLSQQGINPSLIGLFRGMCAVVGFIATFLSASIISKLGVLKAGAAALVFQASVLAMAVLVYLSNPLGHQGSLVVFLFLIVISRLGYWAYDMVDAQIFQTAIPAAQANLVGTTEVSLASLAELVMLGVAIVANDVSHFGGLAALSMASVAGAACVYWWWLANPSADQRRLFPSNLKLDDSDKGRESLLQLLVPTPLL</sequence>